<dbReference type="PhylomeDB" id="B4I0C6"/>
<accession>B4I0C6</accession>
<keyword evidence="5 8" id="KW-0238">DNA-binding</keyword>
<dbReference type="GO" id="GO:0006265">
    <property type="term" value="P:DNA topological change"/>
    <property type="evidence" value="ECO:0007669"/>
    <property type="project" value="EnsemblMetazoa"/>
</dbReference>
<comment type="function">
    <text evidence="8">Introduces a single-strand break via transesterification at a target site in duplex DNA. Releases the supercoiling and torsional tension of DNA introduced during the DNA replication and transcription by transiently cleaving and rejoining one strand of the DNA duplex. The scissile phosphodiester is attacked by the catalytic tyrosine of the enzyme, resulting in the formation of a DNA-(5'-phosphotyrosyl)-enzyme intermediate and the expulsion of a 3'-OH DNA strand.</text>
</comment>
<dbReference type="GO" id="GO:0140226">
    <property type="term" value="F:RNA topoisomerase activity"/>
    <property type="evidence" value="ECO:0007669"/>
    <property type="project" value="EnsemblMetazoa"/>
</dbReference>
<evidence type="ECO:0000256" key="3">
    <source>
        <dbReference type="ARBA" id="ARBA00012891"/>
    </source>
</evidence>
<evidence type="ECO:0000256" key="6">
    <source>
        <dbReference type="ARBA" id="ARBA00023235"/>
    </source>
</evidence>
<feature type="coiled-coil region" evidence="9">
    <location>
        <begin position="20"/>
        <end position="61"/>
    </location>
</feature>
<dbReference type="InterPro" id="IPR013824">
    <property type="entry name" value="Topo_IA_cen_sub1"/>
</dbReference>
<keyword evidence="9" id="KW-0175">Coiled coil</keyword>
<dbReference type="InterPro" id="IPR034144">
    <property type="entry name" value="TOPRIM_TopoIII"/>
</dbReference>
<dbReference type="Gene3D" id="1.10.460.10">
    <property type="entry name" value="Topoisomerase I, domain 2"/>
    <property type="match status" value="1"/>
</dbReference>
<dbReference type="FunFam" id="3.40.50.140:FF:000002">
    <property type="entry name" value="DNA topoisomerase"/>
    <property type="match status" value="1"/>
</dbReference>
<dbReference type="PANTHER" id="PTHR11390">
    <property type="entry name" value="PROKARYOTIC DNA TOPOISOMERASE"/>
    <property type="match status" value="1"/>
</dbReference>
<dbReference type="EC" id="5.6.2.1" evidence="3 8"/>
<dbReference type="GO" id="GO:0141194">
    <property type="term" value="P:siRNA-mediated heterochromatin formation"/>
    <property type="evidence" value="ECO:0007669"/>
    <property type="project" value="EnsemblMetazoa"/>
</dbReference>
<dbReference type="InterPro" id="IPR003601">
    <property type="entry name" value="Topo_IA_2"/>
</dbReference>
<dbReference type="HOGENOM" id="CLU_002929_1_0_1"/>
<evidence type="ECO:0000256" key="2">
    <source>
        <dbReference type="ARBA" id="ARBA00009446"/>
    </source>
</evidence>
<dbReference type="PROSITE" id="PS52039">
    <property type="entry name" value="TOPO_IA_2"/>
    <property type="match status" value="1"/>
</dbReference>
<dbReference type="SMART" id="SM00437">
    <property type="entry name" value="TOP1Ac"/>
    <property type="match status" value="1"/>
</dbReference>
<dbReference type="GO" id="GO:0003677">
    <property type="term" value="F:DNA binding"/>
    <property type="evidence" value="ECO:0007669"/>
    <property type="project" value="UniProtKB-KW"/>
</dbReference>
<dbReference type="CDD" id="cd03362">
    <property type="entry name" value="TOPRIM_TopoIA_TopoIII"/>
    <property type="match status" value="1"/>
</dbReference>
<evidence type="ECO:0000259" key="11">
    <source>
        <dbReference type="PROSITE" id="PS52039"/>
    </source>
</evidence>
<dbReference type="EMBL" id="CH480819">
    <property type="protein sequence ID" value="EDW52957.1"/>
    <property type="molecule type" value="Genomic_DNA"/>
</dbReference>
<dbReference type="InterPro" id="IPR013826">
    <property type="entry name" value="Topo_IA_cen_sub3"/>
</dbReference>
<dbReference type="SMR" id="B4I0C6"/>
<reference evidence="12 13" key="1">
    <citation type="journal article" date="2007" name="Nature">
        <title>Evolution of genes and genomes on the Drosophila phylogeny.</title>
        <authorList>
            <consortium name="Drosophila 12 Genomes Consortium"/>
            <person name="Clark A.G."/>
            <person name="Eisen M.B."/>
            <person name="Smith D.R."/>
            <person name="Bergman C.M."/>
            <person name="Oliver B."/>
            <person name="Markow T.A."/>
            <person name="Kaufman T.C."/>
            <person name="Kellis M."/>
            <person name="Gelbart W."/>
            <person name="Iyer V.N."/>
            <person name="Pollard D.A."/>
            <person name="Sackton T.B."/>
            <person name="Larracuente A.M."/>
            <person name="Singh N.D."/>
            <person name="Abad J.P."/>
            <person name="Abt D.N."/>
            <person name="Adryan B."/>
            <person name="Aguade M."/>
            <person name="Akashi H."/>
            <person name="Anderson W.W."/>
            <person name="Aquadro C.F."/>
            <person name="Ardell D.H."/>
            <person name="Arguello R."/>
            <person name="Artieri C.G."/>
            <person name="Barbash D.A."/>
            <person name="Barker D."/>
            <person name="Barsanti P."/>
            <person name="Batterham P."/>
            <person name="Batzoglou S."/>
            <person name="Begun D."/>
            <person name="Bhutkar A."/>
            <person name="Blanco E."/>
            <person name="Bosak S.A."/>
            <person name="Bradley R.K."/>
            <person name="Brand A.D."/>
            <person name="Brent M.R."/>
            <person name="Brooks A.N."/>
            <person name="Brown R.H."/>
            <person name="Butlin R.K."/>
            <person name="Caggese C."/>
            <person name="Calvi B.R."/>
            <person name="Bernardo de Carvalho A."/>
            <person name="Caspi A."/>
            <person name="Castrezana S."/>
            <person name="Celniker S.E."/>
            <person name="Chang J.L."/>
            <person name="Chapple C."/>
            <person name="Chatterji S."/>
            <person name="Chinwalla A."/>
            <person name="Civetta A."/>
            <person name="Clifton S.W."/>
            <person name="Comeron J.M."/>
            <person name="Costello J.C."/>
            <person name="Coyne J.A."/>
            <person name="Daub J."/>
            <person name="David R.G."/>
            <person name="Delcher A.L."/>
            <person name="Delehaunty K."/>
            <person name="Do C.B."/>
            <person name="Ebling H."/>
            <person name="Edwards K."/>
            <person name="Eickbush T."/>
            <person name="Evans J.D."/>
            <person name="Filipski A."/>
            <person name="Findeiss S."/>
            <person name="Freyhult E."/>
            <person name="Fulton L."/>
            <person name="Fulton R."/>
            <person name="Garcia A.C."/>
            <person name="Gardiner A."/>
            <person name="Garfield D.A."/>
            <person name="Garvin B.E."/>
            <person name="Gibson G."/>
            <person name="Gilbert D."/>
            <person name="Gnerre S."/>
            <person name="Godfrey J."/>
            <person name="Good R."/>
            <person name="Gotea V."/>
            <person name="Gravely B."/>
            <person name="Greenberg A.J."/>
            <person name="Griffiths-Jones S."/>
            <person name="Gross S."/>
            <person name="Guigo R."/>
            <person name="Gustafson E.A."/>
            <person name="Haerty W."/>
            <person name="Hahn M.W."/>
            <person name="Halligan D.L."/>
            <person name="Halpern A.L."/>
            <person name="Halter G.M."/>
            <person name="Han M.V."/>
            <person name="Heger A."/>
            <person name="Hillier L."/>
            <person name="Hinrichs A.S."/>
            <person name="Holmes I."/>
            <person name="Hoskins R.A."/>
            <person name="Hubisz M.J."/>
            <person name="Hultmark D."/>
            <person name="Huntley M.A."/>
            <person name="Jaffe D.B."/>
            <person name="Jagadeeshan S."/>
            <person name="Jeck W.R."/>
            <person name="Johnson J."/>
            <person name="Jones C.D."/>
            <person name="Jordan W.C."/>
            <person name="Karpen G.H."/>
            <person name="Kataoka E."/>
            <person name="Keightley P.D."/>
            <person name="Kheradpour P."/>
            <person name="Kirkness E.F."/>
            <person name="Koerich L.B."/>
            <person name="Kristiansen K."/>
            <person name="Kudrna D."/>
            <person name="Kulathinal R.J."/>
            <person name="Kumar S."/>
            <person name="Kwok R."/>
            <person name="Lander E."/>
            <person name="Langley C.H."/>
            <person name="Lapoint R."/>
            <person name="Lazzaro B.P."/>
            <person name="Lee S.J."/>
            <person name="Levesque L."/>
            <person name="Li R."/>
            <person name="Lin C.F."/>
            <person name="Lin M.F."/>
            <person name="Lindblad-Toh K."/>
            <person name="Llopart A."/>
            <person name="Long M."/>
            <person name="Low L."/>
            <person name="Lozovsky E."/>
            <person name="Lu J."/>
            <person name="Luo M."/>
            <person name="Machado C.A."/>
            <person name="Makalowski W."/>
            <person name="Marzo M."/>
            <person name="Matsuda M."/>
            <person name="Matzkin L."/>
            <person name="McAllister B."/>
            <person name="McBride C.S."/>
            <person name="McKernan B."/>
            <person name="McKernan K."/>
            <person name="Mendez-Lago M."/>
            <person name="Minx P."/>
            <person name="Mollenhauer M.U."/>
            <person name="Montooth K."/>
            <person name="Mount S.M."/>
            <person name="Mu X."/>
            <person name="Myers E."/>
            <person name="Negre B."/>
            <person name="Newfeld S."/>
            <person name="Nielsen R."/>
            <person name="Noor M.A."/>
            <person name="O'Grady P."/>
            <person name="Pachter L."/>
            <person name="Papaceit M."/>
            <person name="Parisi M.J."/>
            <person name="Parisi M."/>
            <person name="Parts L."/>
            <person name="Pedersen J.S."/>
            <person name="Pesole G."/>
            <person name="Phillippy A.M."/>
            <person name="Ponting C.P."/>
            <person name="Pop M."/>
            <person name="Porcelli D."/>
            <person name="Powell J.R."/>
            <person name="Prohaska S."/>
            <person name="Pruitt K."/>
            <person name="Puig M."/>
            <person name="Quesneville H."/>
            <person name="Ram K.R."/>
            <person name="Rand D."/>
            <person name="Rasmussen M.D."/>
            <person name="Reed L.K."/>
            <person name="Reenan R."/>
            <person name="Reily A."/>
            <person name="Remington K.A."/>
            <person name="Rieger T.T."/>
            <person name="Ritchie M.G."/>
            <person name="Robin C."/>
            <person name="Rogers Y.H."/>
            <person name="Rohde C."/>
            <person name="Rozas J."/>
            <person name="Rubenfield M.J."/>
            <person name="Ruiz A."/>
            <person name="Russo S."/>
            <person name="Salzberg S.L."/>
            <person name="Sanchez-Gracia A."/>
            <person name="Saranga D.J."/>
            <person name="Sato H."/>
            <person name="Schaeffer S.W."/>
            <person name="Schatz M.C."/>
            <person name="Schlenke T."/>
            <person name="Schwartz R."/>
            <person name="Segarra C."/>
            <person name="Singh R.S."/>
            <person name="Sirot L."/>
            <person name="Sirota M."/>
            <person name="Sisneros N.B."/>
            <person name="Smith C.D."/>
            <person name="Smith T.F."/>
            <person name="Spieth J."/>
            <person name="Stage D.E."/>
            <person name="Stark A."/>
            <person name="Stephan W."/>
            <person name="Strausberg R.L."/>
            <person name="Strempel S."/>
            <person name="Sturgill D."/>
            <person name="Sutton G."/>
            <person name="Sutton G.G."/>
            <person name="Tao W."/>
            <person name="Teichmann S."/>
            <person name="Tobari Y.N."/>
            <person name="Tomimura Y."/>
            <person name="Tsolas J.M."/>
            <person name="Valente V.L."/>
            <person name="Venter E."/>
            <person name="Venter J.C."/>
            <person name="Vicario S."/>
            <person name="Vieira F.G."/>
            <person name="Vilella A.J."/>
            <person name="Villasante A."/>
            <person name="Walenz B."/>
            <person name="Wang J."/>
            <person name="Wasserman M."/>
            <person name="Watts T."/>
            <person name="Wilson D."/>
            <person name="Wilson R.K."/>
            <person name="Wing R.A."/>
            <person name="Wolfner M.F."/>
            <person name="Wong A."/>
            <person name="Wong G.K."/>
            <person name="Wu C.I."/>
            <person name="Wu G."/>
            <person name="Yamamoto D."/>
            <person name="Yang H.P."/>
            <person name="Yang S.P."/>
            <person name="Yorke J.A."/>
            <person name="Yoshida K."/>
            <person name="Zdobnov E."/>
            <person name="Zhang P."/>
            <person name="Zhang Y."/>
            <person name="Zimin A.V."/>
            <person name="Baldwin J."/>
            <person name="Abdouelleil A."/>
            <person name="Abdulkadir J."/>
            <person name="Abebe A."/>
            <person name="Abera B."/>
            <person name="Abreu J."/>
            <person name="Acer S.C."/>
            <person name="Aftuck L."/>
            <person name="Alexander A."/>
            <person name="An P."/>
            <person name="Anderson E."/>
            <person name="Anderson S."/>
            <person name="Arachi H."/>
            <person name="Azer M."/>
            <person name="Bachantsang P."/>
            <person name="Barry A."/>
            <person name="Bayul T."/>
            <person name="Berlin A."/>
            <person name="Bessette D."/>
            <person name="Bloom T."/>
            <person name="Blye J."/>
            <person name="Boguslavskiy L."/>
            <person name="Bonnet C."/>
            <person name="Boukhgalter B."/>
            <person name="Bourzgui I."/>
            <person name="Brown A."/>
            <person name="Cahill P."/>
            <person name="Channer S."/>
            <person name="Cheshatsang Y."/>
            <person name="Chuda L."/>
            <person name="Citroen M."/>
            <person name="Collymore A."/>
            <person name="Cooke P."/>
            <person name="Costello M."/>
            <person name="D'Aco K."/>
            <person name="Daza R."/>
            <person name="De Haan G."/>
            <person name="DeGray S."/>
            <person name="DeMaso C."/>
            <person name="Dhargay N."/>
            <person name="Dooley K."/>
            <person name="Dooley E."/>
            <person name="Doricent M."/>
            <person name="Dorje P."/>
            <person name="Dorjee K."/>
            <person name="Dupes A."/>
            <person name="Elong R."/>
            <person name="Falk J."/>
            <person name="Farina A."/>
            <person name="Faro S."/>
            <person name="Ferguson D."/>
            <person name="Fisher S."/>
            <person name="Foley C.D."/>
            <person name="Franke A."/>
            <person name="Friedrich D."/>
            <person name="Gadbois L."/>
            <person name="Gearin G."/>
            <person name="Gearin C.R."/>
            <person name="Giannoukos G."/>
            <person name="Goode T."/>
            <person name="Graham J."/>
            <person name="Grandbois E."/>
            <person name="Grewal S."/>
            <person name="Gyaltsen K."/>
            <person name="Hafez N."/>
            <person name="Hagos B."/>
            <person name="Hall J."/>
            <person name="Henson C."/>
            <person name="Hollinger A."/>
            <person name="Honan T."/>
            <person name="Huard M.D."/>
            <person name="Hughes L."/>
            <person name="Hurhula B."/>
            <person name="Husby M.E."/>
            <person name="Kamat A."/>
            <person name="Kanga B."/>
            <person name="Kashin S."/>
            <person name="Khazanovich D."/>
            <person name="Kisner P."/>
            <person name="Lance K."/>
            <person name="Lara M."/>
            <person name="Lee W."/>
            <person name="Lennon N."/>
            <person name="Letendre F."/>
            <person name="LeVine R."/>
            <person name="Lipovsky A."/>
            <person name="Liu X."/>
            <person name="Liu J."/>
            <person name="Liu S."/>
            <person name="Lokyitsang T."/>
            <person name="Lokyitsang Y."/>
            <person name="Lubonja R."/>
            <person name="Lui A."/>
            <person name="MacDonald P."/>
            <person name="Magnisalis V."/>
            <person name="Maru K."/>
            <person name="Matthews C."/>
            <person name="McCusker W."/>
            <person name="McDonough S."/>
            <person name="Mehta T."/>
            <person name="Meldrim J."/>
            <person name="Meneus L."/>
            <person name="Mihai O."/>
            <person name="Mihalev A."/>
            <person name="Mihova T."/>
            <person name="Mittelman R."/>
            <person name="Mlenga V."/>
            <person name="Montmayeur A."/>
            <person name="Mulrain L."/>
            <person name="Navidi A."/>
            <person name="Naylor J."/>
            <person name="Negash T."/>
            <person name="Nguyen T."/>
            <person name="Nguyen N."/>
            <person name="Nicol R."/>
            <person name="Norbu C."/>
            <person name="Norbu N."/>
            <person name="Novod N."/>
            <person name="O'Neill B."/>
            <person name="Osman S."/>
            <person name="Markiewicz E."/>
            <person name="Oyono O.L."/>
            <person name="Patti C."/>
            <person name="Phunkhang P."/>
            <person name="Pierre F."/>
            <person name="Priest M."/>
            <person name="Raghuraman S."/>
            <person name="Rege F."/>
            <person name="Reyes R."/>
            <person name="Rise C."/>
            <person name="Rogov P."/>
            <person name="Ross K."/>
            <person name="Ryan E."/>
            <person name="Settipalli S."/>
            <person name="Shea T."/>
            <person name="Sherpa N."/>
            <person name="Shi L."/>
            <person name="Shih D."/>
            <person name="Sparrow T."/>
            <person name="Spaulding J."/>
            <person name="Stalker J."/>
            <person name="Stange-Thomann N."/>
            <person name="Stavropoulos S."/>
            <person name="Stone C."/>
            <person name="Strader C."/>
            <person name="Tesfaye S."/>
            <person name="Thomson T."/>
            <person name="Thoulutsang Y."/>
            <person name="Thoulutsang D."/>
            <person name="Topham K."/>
            <person name="Topping I."/>
            <person name="Tsamla T."/>
            <person name="Vassiliev H."/>
            <person name="Vo A."/>
            <person name="Wangchuk T."/>
            <person name="Wangdi T."/>
            <person name="Weiand M."/>
            <person name="Wilkinson J."/>
            <person name="Wilson A."/>
            <person name="Yadav S."/>
            <person name="Young G."/>
            <person name="Yu Q."/>
            <person name="Zembek L."/>
            <person name="Zhong D."/>
            <person name="Zimmer A."/>
            <person name="Zwirko Z."/>
            <person name="Jaffe D.B."/>
            <person name="Alvarez P."/>
            <person name="Brockman W."/>
            <person name="Butler J."/>
            <person name="Chin C."/>
            <person name="Gnerre S."/>
            <person name="Grabherr M."/>
            <person name="Kleber M."/>
            <person name="Mauceli E."/>
            <person name="MacCallum I."/>
        </authorList>
    </citation>
    <scope>NUCLEOTIDE SEQUENCE [LARGE SCALE GENOMIC DNA]</scope>
    <source>
        <strain evidence="13">Rob3c / Tucson 14021-0248.25</strain>
    </source>
</reference>
<proteinExistence type="inferred from homology"/>
<dbReference type="GO" id="GO:0006310">
    <property type="term" value="P:DNA recombination"/>
    <property type="evidence" value="ECO:0007669"/>
    <property type="project" value="TreeGrafter"/>
</dbReference>
<dbReference type="Gene3D" id="3.40.50.140">
    <property type="match status" value="1"/>
</dbReference>
<evidence type="ECO:0000313" key="12">
    <source>
        <dbReference type="EMBL" id="EDW52957.1"/>
    </source>
</evidence>
<evidence type="ECO:0000256" key="10">
    <source>
        <dbReference type="SAM" id="MobiDB-lite"/>
    </source>
</evidence>
<dbReference type="GO" id="GO:0140225">
    <property type="term" value="C:DNA topoisomerase III-beta-TDRD3 complex"/>
    <property type="evidence" value="ECO:0007669"/>
    <property type="project" value="EnsemblMetazoa"/>
</dbReference>
<dbReference type="STRING" id="7238.B4I0C6"/>
<dbReference type="AlphaFoldDB" id="B4I0C6"/>
<dbReference type="InterPro" id="IPR003602">
    <property type="entry name" value="Topo_IA_DNA-bd_dom"/>
</dbReference>
<keyword evidence="13" id="KW-1185">Reference proteome</keyword>
<dbReference type="Proteomes" id="UP000001292">
    <property type="component" value="Unassembled WGS sequence"/>
</dbReference>
<dbReference type="InterPro" id="IPR000380">
    <property type="entry name" value="Topo_IA"/>
</dbReference>
<dbReference type="InterPro" id="IPR013497">
    <property type="entry name" value="Topo_IA_cen"/>
</dbReference>
<feature type="domain" description="Topo IA-type catalytic" evidence="11">
    <location>
        <begin position="216"/>
        <end position="635"/>
    </location>
</feature>
<dbReference type="CDD" id="cd00186">
    <property type="entry name" value="TOP1Ac"/>
    <property type="match status" value="1"/>
</dbReference>
<protein>
    <recommendedName>
        <fullName evidence="3 8">DNA topoisomerase</fullName>
        <ecNumber evidence="3 8">5.6.2.1</ecNumber>
    </recommendedName>
</protein>
<dbReference type="InterPro" id="IPR013825">
    <property type="entry name" value="Topo_IA_cen_sub2"/>
</dbReference>
<dbReference type="InterPro" id="IPR056452">
    <property type="entry name" value="Zn_ribbon_TOP3B"/>
</dbReference>
<feature type="region of interest" description="Disordered" evidence="10">
    <location>
        <begin position="862"/>
        <end position="909"/>
    </location>
</feature>
<dbReference type="PRINTS" id="PR00417">
    <property type="entry name" value="PRTPISMRASEI"/>
</dbReference>
<evidence type="ECO:0000256" key="8">
    <source>
        <dbReference type="RuleBase" id="RU362092"/>
    </source>
</evidence>
<dbReference type="GO" id="GO:0006281">
    <property type="term" value="P:DNA repair"/>
    <property type="evidence" value="ECO:0007669"/>
    <property type="project" value="TreeGrafter"/>
</dbReference>
<dbReference type="Gene3D" id="2.70.20.10">
    <property type="entry name" value="Topoisomerase I, domain 3"/>
    <property type="match status" value="1"/>
</dbReference>
<dbReference type="GO" id="GO:0045727">
    <property type="term" value="P:positive regulation of translation"/>
    <property type="evidence" value="ECO:0007669"/>
    <property type="project" value="EnsemblMetazoa"/>
</dbReference>
<evidence type="ECO:0000256" key="1">
    <source>
        <dbReference type="ARBA" id="ARBA00000213"/>
    </source>
</evidence>
<dbReference type="PROSITE" id="PS00396">
    <property type="entry name" value="TOPO_IA_1"/>
    <property type="match status" value="1"/>
</dbReference>
<keyword evidence="6 8" id="KW-0413">Isomerase</keyword>
<dbReference type="GO" id="GO:0005634">
    <property type="term" value="C:nucleus"/>
    <property type="evidence" value="ECO:0007669"/>
    <property type="project" value="TreeGrafter"/>
</dbReference>
<dbReference type="Pfam" id="PF01751">
    <property type="entry name" value="Toprim"/>
    <property type="match status" value="1"/>
</dbReference>
<comment type="catalytic activity">
    <reaction evidence="1 8">
        <text>ATP-independent breakage of single-stranded DNA, followed by passage and rejoining.</text>
        <dbReference type="EC" id="5.6.2.1"/>
    </reaction>
</comment>
<dbReference type="FunFam" id="1.10.290.10:FF:000001">
    <property type="entry name" value="DNA topoisomerase"/>
    <property type="match status" value="1"/>
</dbReference>
<dbReference type="SMART" id="SM00493">
    <property type="entry name" value="TOPRIM"/>
    <property type="match status" value="1"/>
</dbReference>
<dbReference type="Gene3D" id="1.10.290.10">
    <property type="entry name" value="Topoisomerase I, domain 4"/>
    <property type="match status" value="1"/>
</dbReference>
<dbReference type="OMA" id="VIHNVYS"/>
<evidence type="ECO:0000256" key="7">
    <source>
        <dbReference type="ARBA" id="ARBA00056363"/>
    </source>
</evidence>
<dbReference type="GO" id="GO:0003917">
    <property type="term" value="F:DNA topoisomerase type I (single strand cut, ATP-independent) activity"/>
    <property type="evidence" value="ECO:0007669"/>
    <property type="project" value="UniProtKB-EC"/>
</dbReference>
<dbReference type="PANTHER" id="PTHR11390:SF20">
    <property type="entry name" value="DNA TOPOISOMERASE 3-BETA-1"/>
    <property type="match status" value="1"/>
</dbReference>
<evidence type="ECO:0000256" key="4">
    <source>
        <dbReference type="ARBA" id="ARBA00023029"/>
    </source>
</evidence>
<dbReference type="SMART" id="SM00436">
    <property type="entry name" value="TOP1Bc"/>
    <property type="match status" value="1"/>
</dbReference>
<comment type="function">
    <text evidence="7">Releases the supercoiling and torsional tension of DNA introduced during the DNA replication and transcription by transiently cleaving and rejoining one strand of the DNA duplex. Introduces a single-strand break via transesterification at a target site in duplex DNA. The scissile phosphodiester is attacked by the catalytic tyrosine of the enzyme, resulting in the formation of a DNA-(5'-phosphotyrosyl)-enzyme intermediate and the expulsion of a 3'-OH DNA strand. The free DNA strand than undergoes passage around the unbroken strand thus removing DNA supercoils. Finally, in the religation step, the DNA 3'-OH attacks the covalent intermediate to expel the active-site tyrosine and restore the DNA phosphodiester backbone. Weakly relaxes negative supercoils and displays a distinct preference for binding single-stranded DNA.</text>
</comment>
<name>B4I0C6_DROSE</name>
<dbReference type="SUPFAM" id="SSF56712">
    <property type="entry name" value="Prokaryotic type I DNA topoisomerase"/>
    <property type="match status" value="1"/>
</dbReference>
<gene>
    <name evidence="12" type="primary">Dsec\GM12581</name>
    <name evidence="12" type="ORF">Dsec_GM12581</name>
</gene>
<feature type="region of interest" description="Disordered" evidence="10">
    <location>
        <begin position="417"/>
        <end position="437"/>
    </location>
</feature>
<dbReference type="InterPro" id="IPR023405">
    <property type="entry name" value="Topo_IA_core_domain"/>
</dbReference>
<comment type="similarity">
    <text evidence="2 8">Belongs to the type IA topoisomerase family.</text>
</comment>
<feature type="compositionally biased region" description="Gly residues" evidence="10">
    <location>
        <begin position="864"/>
        <end position="905"/>
    </location>
</feature>
<evidence type="ECO:0000256" key="5">
    <source>
        <dbReference type="ARBA" id="ARBA00023125"/>
    </source>
</evidence>
<evidence type="ECO:0000256" key="9">
    <source>
        <dbReference type="SAM" id="Coils"/>
    </source>
</evidence>
<dbReference type="Pfam" id="PF01131">
    <property type="entry name" value="Topoisom_bac"/>
    <property type="match status" value="1"/>
</dbReference>
<evidence type="ECO:0000313" key="13">
    <source>
        <dbReference type="Proteomes" id="UP000001292"/>
    </source>
</evidence>
<organism evidence="13">
    <name type="scientific">Drosophila sechellia</name>
    <name type="common">Fruit fly</name>
    <dbReference type="NCBI Taxonomy" id="7238"/>
    <lineage>
        <taxon>Eukaryota</taxon>
        <taxon>Metazoa</taxon>
        <taxon>Ecdysozoa</taxon>
        <taxon>Arthropoda</taxon>
        <taxon>Hexapoda</taxon>
        <taxon>Insecta</taxon>
        <taxon>Pterygota</taxon>
        <taxon>Neoptera</taxon>
        <taxon>Endopterygota</taxon>
        <taxon>Diptera</taxon>
        <taxon>Brachycera</taxon>
        <taxon>Muscomorpha</taxon>
        <taxon>Ephydroidea</taxon>
        <taxon>Drosophilidae</taxon>
        <taxon>Drosophila</taxon>
        <taxon>Sophophora</taxon>
    </lineage>
</organism>
<dbReference type="InterPro" id="IPR006171">
    <property type="entry name" value="TOPRIM_dom"/>
</dbReference>
<sequence>MTVTATPLPDNLRVKALSEYRKKLLEHKEIEGRLKEKREEIKELTKLYDKSENDLKALQSVGQIVGEVLKQLTEDKCTGNGCSTHEWTGNFRNEGSVHFRMTSVCGHVMSLDFNKKFNCWDKVDPIQLFGCATEKKETNPKQNMRKFLANEARGCDYLVLWLDCDKEGENICFEVMDAVKQVINNVYSDQVTYRAHFSAITEKDIKKAMETLGHPNENEAKSVDARQELDLRIGCAFTRFQTKFFQDRYGDLDSSLISYGPCQTPTLGFCVKRHDDIQTFKPESFWHLQLLAGQPEVTLEWARGRVFKKDIAIMLLNRVKEHKKATVESVASKEAYKSKPQALNTVELMRICSSGLGIGPFQAMQIAERLYTQGYISYPRTETNQYPTNFDLPAVLHVLKPSADFGEEARSILGDIQTPRKGKDAGDHPPITPMKLGNRSDFDRDTWRVYEFICRHFMGTVSRDLKYRVTTAKLRVGMETFSCTASVLIDAGFTKVMTWSAFGKDEPQPPFVQGTEVAINDVRLIESQTGPPDYLTESELITLMEEHGIGTDASIPVHINNICQRNYVHIENGRKLMPTTLGIVLVHGYQKIDPELVLPTMRTEVERMLTLIAQGSANFQDVLRHAIKIFKLKFMYFVKNIDSMDALFEVSFSPLAESGKAHSRCGKCRRYMKYIQTKPARLHCSHCDETYALPIGNVKVYREFKCPLDDFDLLVFSTGVKGRSYPFCPYCYNHPPFSDMPHLGGCNTCTNANCPHSLNTLGISSCVECPTGVLVLDCTLAPTWKLGCNRCDVIINCFKGATKITVEEAKCQECGAQQVNVVYKSDKSKFKDGSEEKSGCIFCSTDFSHLVEKHRAVASRPVRSGGGFRGGKAGRGGGGVGGPAVGPGGLVTAGGGPNAGGGVRGGRVPKDKMGQLASYFV</sequence>
<dbReference type="InterPro" id="IPR023406">
    <property type="entry name" value="Topo_IA_AS"/>
</dbReference>
<dbReference type="Pfam" id="PF23546">
    <property type="entry name" value="Zn_ribbon_TOP3B"/>
    <property type="match status" value="1"/>
</dbReference>
<keyword evidence="4 8" id="KW-0799">Topoisomerase</keyword>